<protein>
    <recommendedName>
        <fullName evidence="1">CobW/HypB/UreG nucleotide-binding domain-containing protein</fullName>
    </recommendedName>
</protein>
<dbReference type="InterPro" id="IPR027417">
    <property type="entry name" value="P-loop_NTPase"/>
</dbReference>
<gene>
    <name evidence="2" type="ORF">S03H2_05257</name>
</gene>
<evidence type="ECO:0000313" key="2">
    <source>
        <dbReference type="EMBL" id="GAH24891.1"/>
    </source>
</evidence>
<proteinExistence type="predicted"/>
<dbReference type="Pfam" id="PF02492">
    <property type="entry name" value="cobW"/>
    <property type="match status" value="1"/>
</dbReference>
<dbReference type="InterPro" id="IPR053199">
    <property type="entry name" value="cDPG_synthetase-like"/>
</dbReference>
<dbReference type="InterPro" id="IPR003495">
    <property type="entry name" value="CobW/HypB/UreG_nucleotide-bd"/>
</dbReference>
<accession>X1DV40</accession>
<dbReference type="PANTHER" id="PTHR42869">
    <property type="entry name" value="SLL0572 PROTEIN"/>
    <property type="match status" value="1"/>
</dbReference>
<feature type="domain" description="CobW/HypB/UreG nucleotide-binding" evidence="1">
    <location>
        <begin position="3"/>
        <end position="39"/>
    </location>
</feature>
<dbReference type="EMBL" id="BARU01002173">
    <property type="protein sequence ID" value="GAH24891.1"/>
    <property type="molecule type" value="Genomic_DNA"/>
</dbReference>
<dbReference type="AlphaFoldDB" id="X1DV40"/>
<dbReference type="Gene3D" id="3.40.50.300">
    <property type="entry name" value="P-loop containing nucleotide triphosphate hydrolases"/>
    <property type="match status" value="1"/>
</dbReference>
<evidence type="ECO:0000259" key="1">
    <source>
        <dbReference type="Pfam" id="PF02492"/>
    </source>
</evidence>
<name>X1DV40_9ZZZZ</name>
<dbReference type="PANTHER" id="PTHR42869:SF1">
    <property type="entry name" value="SLL0572 PROTEIN"/>
    <property type="match status" value="1"/>
</dbReference>
<reference evidence="2" key="1">
    <citation type="journal article" date="2014" name="Front. Microbiol.">
        <title>High frequency of phylogenetically diverse reductive dehalogenase-homologous genes in deep subseafloor sedimentary metagenomes.</title>
        <authorList>
            <person name="Kawai M."/>
            <person name="Futagami T."/>
            <person name="Toyoda A."/>
            <person name="Takaki Y."/>
            <person name="Nishi S."/>
            <person name="Hori S."/>
            <person name="Arai W."/>
            <person name="Tsubouchi T."/>
            <person name="Morono Y."/>
            <person name="Uchiyama I."/>
            <person name="Ito T."/>
            <person name="Fujiyama A."/>
            <person name="Inagaki F."/>
            <person name="Takami H."/>
        </authorList>
    </citation>
    <scope>NUCLEOTIDE SEQUENCE</scope>
    <source>
        <strain evidence="2">Expedition CK06-06</strain>
    </source>
</reference>
<comment type="caution">
    <text evidence="2">The sequence shown here is derived from an EMBL/GenBank/DDBJ whole genome shotgun (WGS) entry which is preliminary data.</text>
</comment>
<feature type="non-terminal residue" evidence="2">
    <location>
        <position position="1"/>
    </location>
</feature>
<organism evidence="2">
    <name type="scientific">marine sediment metagenome</name>
    <dbReference type="NCBI Taxonomy" id="412755"/>
    <lineage>
        <taxon>unclassified sequences</taxon>
        <taxon>metagenomes</taxon>
        <taxon>ecological metagenomes</taxon>
    </lineage>
</organism>
<sequence length="97" mass="10551">TNFRMADVIIINKTDTATSDKIINVQENIKSVNPQAKIVFAESPISIDKPEMIKDRKALVIEDGPTLTHGGMSFGAGFSDLIIVEFGPSKMKFAPAE</sequence>